<name>A0AA46YMI3_9ACTN</name>
<dbReference type="InterPro" id="IPR017853">
    <property type="entry name" value="GH"/>
</dbReference>
<protein>
    <recommendedName>
        <fullName evidence="4">GH26 domain-containing protein</fullName>
    </recommendedName>
</protein>
<evidence type="ECO:0000313" key="2">
    <source>
        <dbReference type="EMBL" id="UYM06551.1"/>
    </source>
</evidence>
<feature type="signal peptide" evidence="1">
    <location>
        <begin position="1"/>
        <end position="21"/>
    </location>
</feature>
<keyword evidence="3" id="KW-1185">Reference proteome</keyword>
<gene>
    <name evidence="2" type="ORF">L0C25_05615</name>
</gene>
<evidence type="ECO:0008006" key="4">
    <source>
        <dbReference type="Google" id="ProtNLM"/>
    </source>
</evidence>
<dbReference type="AlphaFoldDB" id="A0AA46YMI3"/>
<evidence type="ECO:0000256" key="1">
    <source>
        <dbReference type="SAM" id="SignalP"/>
    </source>
</evidence>
<reference evidence="2" key="1">
    <citation type="submission" date="2022-01" db="EMBL/GenBank/DDBJ databases">
        <title>Nocardioidaceae gen. sp. A5X3R13.</title>
        <authorList>
            <person name="Lopez Marin M.A."/>
            <person name="Uhlik O."/>
        </authorList>
    </citation>
    <scope>NUCLEOTIDE SEQUENCE</scope>
    <source>
        <strain evidence="2">A5X3R13</strain>
    </source>
</reference>
<dbReference type="Proteomes" id="UP001164390">
    <property type="component" value="Chromosome"/>
</dbReference>
<dbReference type="RefSeq" id="WP_271635458.1">
    <property type="nucleotide sequence ID" value="NZ_CP094970.1"/>
</dbReference>
<feature type="chain" id="PRO_5041303143" description="GH26 domain-containing protein" evidence="1">
    <location>
        <begin position="22"/>
        <end position="294"/>
    </location>
</feature>
<dbReference type="InterPro" id="IPR006311">
    <property type="entry name" value="TAT_signal"/>
</dbReference>
<keyword evidence="1" id="KW-0732">Signal</keyword>
<accession>A0AA46YMI3</accession>
<dbReference type="PROSITE" id="PS51318">
    <property type="entry name" value="TAT"/>
    <property type="match status" value="1"/>
</dbReference>
<proteinExistence type="predicted"/>
<organism evidence="2 3">
    <name type="scientific">Solicola gregarius</name>
    <dbReference type="NCBI Taxonomy" id="2908642"/>
    <lineage>
        <taxon>Bacteria</taxon>
        <taxon>Bacillati</taxon>
        <taxon>Actinomycetota</taxon>
        <taxon>Actinomycetes</taxon>
        <taxon>Propionibacteriales</taxon>
        <taxon>Nocardioidaceae</taxon>
        <taxon>Solicola</taxon>
    </lineage>
</organism>
<evidence type="ECO:0000313" key="3">
    <source>
        <dbReference type="Proteomes" id="UP001164390"/>
    </source>
</evidence>
<dbReference type="EMBL" id="CP094970">
    <property type="protein sequence ID" value="UYM06551.1"/>
    <property type="molecule type" value="Genomic_DNA"/>
</dbReference>
<dbReference type="Gene3D" id="3.20.20.80">
    <property type="entry name" value="Glycosidases"/>
    <property type="match status" value="1"/>
</dbReference>
<sequence length="294" mass="32028">MSSRRALLLVLAVAVAAALSAALLVRDESDSATETQFGTTVRVRGGESDASAVERLHREVGTPPIVRLFSSTLPAPWPRLTDIAGSADIVVSFKIAPSEVLAGAADTYLREWFASAPTDRDIYWVYFHEPEDDIERGAFSAREYSRASDRIARIAATADNPRLINTVVLMCWTVGGDTQRRVASYLAAEPPDVLAWDCYNAAARDGEYASPDSLFKESVAASKRVGAKWAIAEFGSPLVGHDDGDRRARWLHAVAAYAEQHQAEFVTYFNSTVGGDFELTDQPSQQAWRAIMAG</sequence>
<dbReference type="SUPFAM" id="SSF51445">
    <property type="entry name" value="(Trans)glycosidases"/>
    <property type="match status" value="1"/>
</dbReference>
<dbReference type="KEGG" id="sgrg:L0C25_05615"/>